<dbReference type="InterPro" id="IPR050624">
    <property type="entry name" value="HTH-type_Tx_Regulator"/>
</dbReference>
<feature type="DNA-binding region" description="H-T-H motif" evidence="2">
    <location>
        <begin position="34"/>
        <end position="53"/>
    </location>
</feature>
<dbReference type="EMBL" id="AYZQ01000002">
    <property type="protein sequence ID" value="KRM72245.1"/>
    <property type="molecule type" value="Genomic_DNA"/>
</dbReference>
<dbReference type="PATRIC" id="fig|1423727.3.peg.1250"/>
<keyword evidence="1 2" id="KW-0238">DNA-binding</keyword>
<dbReference type="STRING" id="1423727.FC34_GL001230"/>
<dbReference type="InterPro" id="IPR009057">
    <property type="entry name" value="Homeodomain-like_sf"/>
</dbReference>
<name>A0A0R2AZM5_9LACO</name>
<evidence type="ECO:0000256" key="2">
    <source>
        <dbReference type="PROSITE-ProRule" id="PRU00335"/>
    </source>
</evidence>
<reference evidence="4 5" key="1">
    <citation type="journal article" date="2015" name="Genome Announc.">
        <title>Expanding the biotechnology potential of lactobacilli through comparative genomics of 213 strains and associated genera.</title>
        <authorList>
            <person name="Sun Z."/>
            <person name="Harris H.M."/>
            <person name="McCann A."/>
            <person name="Guo C."/>
            <person name="Argimon S."/>
            <person name="Zhang W."/>
            <person name="Yang X."/>
            <person name="Jeffery I.B."/>
            <person name="Cooney J.C."/>
            <person name="Kagawa T.F."/>
            <person name="Liu W."/>
            <person name="Song Y."/>
            <person name="Salvetti E."/>
            <person name="Wrobel A."/>
            <person name="Rasinkangas P."/>
            <person name="Parkhill J."/>
            <person name="Rea M.C."/>
            <person name="O'Sullivan O."/>
            <person name="Ritari J."/>
            <person name="Douillard F.P."/>
            <person name="Paul Ross R."/>
            <person name="Yang R."/>
            <person name="Briner A.E."/>
            <person name="Felis G.E."/>
            <person name="de Vos W.M."/>
            <person name="Barrangou R."/>
            <person name="Klaenhammer T.R."/>
            <person name="Caufield P.W."/>
            <person name="Cui Y."/>
            <person name="Zhang H."/>
            <person name="O'Toole P.W."/>
        </authorList>
    </citation>
    <scope>NUCLEOTIDE SEQUENCE [LARGE SCALE GENOMIC DNA]</scope>
    <source>
        <strain evidence="4 5">DSM 23927</strain>
    </source>
</reference>
<gene>
    <name evidence="4" type="ORF">FC34_GL001230</name>
</gene>
<evidence type="ECO:0000259" key="3">
    <source>
        <dbReference type="PROSITE" id="PS50977"/>
    </source>
</evidence>
<organism evidence="4 5">
    <name type="scientific">Lacticaseibacillus brantae DSM 23927</name>
    <dbReference type="NCBI Taxonomy" id="1423727"/>
    <lineage>
        <taxon>Bacteria</taxon>
        <taxon>Bacillati</taxon>
        <taxon>Bacillota</taxon>
        <taxon>Bacilli</taxon>
        <taxon>Lactobacillales</taxon>
        <taxon>Lactobacillaceae</taxon>
        <taxon>Lacticaseibacillus</taxon>
    </lineage>
</organism>
<protein>
    <recommendedName>
        <fullName evidence="3">HTH tetR-type domain-containing protein</fullName>
    </recommendedName>
</protein>
<dbReference type="PANTHER" id="PTHR43479:SF7">
    <property type="entry name" value="TETR-FAMILY TRANSCRIPTIONAL REGULATOR"/>
    <property type="match status" value="1"/>
</dbReference>
<evidence type="ECO:0000313" key="4">
    <source>
        <dbReference type="EMBL" id="KRM72245.1"/>
    </source>
</evidence>
<sequence length="198" mass="22379">MTVVATDKRAQRTEAAIKTAYESLLQASDGKRIRVSDLTAKAGINRKTFYLHYDTIEDLEESYVEDISADLENRLRSHSLEEYTHQRGLMLEVLADFFDSNRDFYTFAILKDGNGSSISNRVETRLVQHYGEVMQTVYPLDQDQAILLASFILGTMLNGLRLQMSGVTNFSRSELRGLITRLIPTGLSSFGLGLHFED</sequence>
<comment type="caution">
    <text evidence="4">The sequence shown here is derived from an EMBL/GenBank/DDBJ whole genome shotgun (WGS) entry which is preliminary data.</text>
</comment>
<proteinExistence type="predicted"/>
<evidence type="ECO:0000313" key="5">
    <source>
        <dbReference type="Proteomes" id="UP000051672"/>
    </source>
</evidence>
<dbReference type="Proteomes" id="UP000051672">
    <property type="component" value="Unassembled WGS sequence"/>
</dbReference>
<dbReference type="PANTHER" id="PTHR43479">
    <property type="entry name" value="ACREF/ENVCD OPERON REPRESSOR-RELATED"/>
    <property type="match status" value="1"/>
</dbReference>
<dbReference type="GO" id="GO:0003677">
    <property type="term" value="F:DNA binding"/>
    <property type="evidence" value="ECO:0007669"/>
    <property type="project" value="UniProtKB-UniRule"/>
</dbReference>
<dbReference type="InterPro" id="IPR001647">
    <property type="entry name" value="HTH_TetR"/>
</dbReference>
<dbReference type="SUPFAM" id="SSF46689">
    <property type="entry name" value="Homeodomain-like"/>
    <property type="match status" value="1"/>
</dbReference>
<accession>A0A0R2AZM5</accession>
<keyword evidence="5" id="KW-1185">Reference proteome</keyword>
<dbReference type="PROSITE" id="PS50977">
    <property type="entry name" value="HTH_TETR_2"/>
    <property type="match status" value="1"/>
</dbReference>
<feature type="domain" description="HTH tetR-type" evidence="3">
    <location>
        <begin position="11"/>
        <end position="71"/>
    </location>
</feature>
<dbReference type="AlphaFoldDB" id="A0A0R2AZM5"/>
<dbReference type="Gene3D" id="1.10.357.10">
    <property type="entry name" value="Tetracycline Repressor, domain 2"/>
    <property type="match status" value="1"/>
</dbReference>
<evidence type="ECO:0000256" key="1">
    <source>
        <dbReference type="ARBA" id="ARBA00023125"/>
    </source>
</evidence>